<dbReference type="Proteomes" id="UP000838160">
    <property type="component" value="Unassembled WGS sequence"/>
</dbReference>
<evidence type="ECO:0000256" key="2">
    <source>
        <dbReference type="ARBA" id="ARBA00034247"/>
    </source>
</evidence>
<dbReference type="InterPro" id="IPR000160">
    <property type="entry name" value="GGDEF_dom"/>
</dbReference>
<name>A0ABM8ZLL0_9VIBR</name>
<dbReference type="SUPFAM" id="SSF55785">
    <property type="entry name" value="PYP-like sensor domain (PAS domain)"/>
    <property type="match status" value="1"/>
</dbReference>
<feature type="domain" description="GGDEF" evidence="3">
    <location>
        <begin position="173"/>
        <end position="306"/>
    </location>
</feature>
<dbReference type="PANTHER" id="PTHR45138">
    <property type="entry name" value="REGULATORY COMPONENTS OF SENSORY TRANSDUCTION SYSTEM"/>
    <property type="match status" value="1"/>
</dbReference>
<dbReference type="InterPro" id="IPR043128">
    <property type="entry name" value="Rev_trsase/Diguanyl_cyclase"/>
</dbReference>
<reference evidence="4" key="1">
    <citation type="submission" date="2021-12" db="EMBL/GenBank/DDBJ databases">
        <authorList>
            <person name="Rodrigo-Torres L."/>
            <person name="Arahal R. D."/>
            <person name="Lucena T."/>
        </authorList>
    </citation>
    <scope>NUCLEOTIDE SEQUENCE</scope>
    <source>
        <strain evidence="4">CECT 8226</strain>
    </source>
</reference>
<dbReference type="Gene3D" id="3.30.70.270">
    <property type="match status" value="1"/>
</dbReference>
<dbReference type="Gene3D" id="3.30.450.20">
    <property type="entry name" value="PAS domain"/>
    <property type="match status" value="1"/>
</dbReference>
<evidence type="ECO:0000256" key="1">
    <source>
        <dbReference type="ARBA" id="ARBA00012528"/>
    </source>
</evidence>
<dbReference type="InterPro" id="IPR035965">
    <property type="entry name" value="PAS-like_dom_sf"/>
</dbReference>
<protein>
    <recommendedName>
        <fullName evidence="1">diguanylate cyclase</fullName>
        <ecNumber evidence="1">2.7.7.65</ecNumber>
    </recommendedName>
</protein>
<dbReference type="PANTHER" id="PTHR45138:SF9">
    <property type="entry name" value="DIGUANYLATE CYCLASE DGCM-RELATED"/>
    <property type="match status" value="1"/>
</dbReference>
<evidence type="ECO:0000313" key="4">
    <source>
        <dbReference type="EMBL" id="CAH0529327.1"/>
    </source>
</evidence>
<gene>
    <name evidence="4" type="ORF">VHP8226_03164</name>
</gene>
<dbReference type="EMBL" id="CAKLCM010000003">
    <property type="protein sequence ID" value="CAH0529327.1"/>
    <property type="molecule type" value="Genomic_DNA"/>
</dbReference>
<dbReference type="EC" id="2.7.7.65" evidence="1"/>
<dbReference type="InterPro" id="IPR029787">
    <property type="entry name" value="Nucleotide_cyclase"/>
</dbReference>
<comment type="caution">
    <text evidence="4">The sequence shown here is derived from an EMBL/GenBank/DDBJ whole genome shotgun (WGS) entry which is preliminary data.</text>
</comment>
<dbReference type="CDD" id="cd01949">
    <property type="entry name" value="GGDEF"/>
    <property type="match status" value="1"/>
</dbReference>
<dbReference type="PROSITE" id="PS50887">
    <property type="entry name" value="GGDEF"/>
    <property type="match status" value="1"/>
</dbReference>
<evidence type="ECO:0000313" key="5">
    <source>
        <dbReference type="Proteomes" id="UP000838160"/>
    </source>
</evidence>
<keyword evidence="5" id="KW-1185">Reference proteome</keyword>
<dbReference type="InterPro" id="IPR050469">
    <property type="entry name" value="Diguanylate_Cyclase"/>
</dbReference>
<proteinExistence type="predicted"/>
<dbReference type="SMART" id="SM00267">
    <property type="entry name" value="GGDEF"/>
    <property type="match status" value="1"/>
</dbReference>
<comment type="catalytic activity">
    <reaction evidence="2">
        <text>2 GTP = 3',3'-c-di-GMP + 2 diphosphate</text>
        <dbReference type="Rhea" id="RHEA:24898"/>
        <dbReference type="ChEBI" id="CHEBI:33019"/>
        <dbReference type="ChEBI" id="CHEBI:37565"/>
        <dbReference type="ChEBI" id="CHEBI:58805"/>
        <dbReference type="EC" id="2.7.7.65"/>
    </reaction>
</comment>
<dbReference type="SUPFAM" id="SSF55073">
    <property type="entry name" value="Nucleotide cyclase"/>
    <property type="match status" value="1"/>
</dbReference>
<dbReference type="Pfam" id="PF00990">
    <property type="entry name" value="GGDEF"/>
    <property type="match status" value="1"/>
</dbReference>
<accession>A0ABM8ZLL0</accession>
<evidence type="ECO:0000259" key="3">
    <source>
        <dbReference type="PROSITE" id="PS50887"/>
    </source>
</evidence>
<organism evidence="4 5">
    <name type="scientific">Vibrio hippocampi</name>
    <dbReference type="NCBI Taxonomy" id="654686"/>
    <lineage>
        <taxon>Bacteria</taxon>
        <taxon>Pseudomonadati</taxon>
        <taxon>Pseudomonadota</taxon>
        <taxon>Gammaproteobacteria</taxon>
        <taxon>Vibrionales</taxon>
        <taxon>Vibrionaceae</taxon>
        <taxon>Vibrio</taxon>
    </lineage>
</organism>
<sequence length="314" mass="36300">MERRLLSKQQYLDILEQMPAHVFIFSEQGVYLDIFGGVDNNIDSDFKQYIGKNINDIFPQDLAQLFLGYISQTLDANATQVVKYHFSPEHLKVLPTFIFGQVELWIEGIIKPYVMEDGQRVVIWTARNVTEKHSLEEKLRQLSETDVLTQVFNRRAFMDRLFSCIERFEHTEQNTSFLMMDIDYFKRINDSLGHQLGDVVIKHVTEVITRELRESDIIGRIGGEEFGIILPNTNISDAEDIAERLRYQIQNTPCFVDDRNISVTVSIGVSKLASGEDECKYVLTRSDRAMYYSKNSGRNCVTVYCEALCQELFS</sequence>
<dbReference type="NCBIfam" id="TIGR00254">
    <property type="entry name" value="GGDEF"/>
    <property type="match status" value="1"/>
</dbReference>